<dbReference type="Proteomes" id="UP000281112">
    <property type="component" value="Unassembled WGS sequence"/>
</dbReference>
<protein>
    <submittedName>
        <fullName evidence="1">Uncharacterized protein</fullName>
    </submittedName>
</protein>
<reference evidence="1 2" key="1">
    <citation type="submission" date="2018-11" db="EMBL/GenBank/DDBJ databases">
        <title>Vibrio LJC006 sp. nov., isolated from seawater during the bloom of the enteromorpha.</title>
        <authorList>
            <person name="Liang J."/>
        </authorList>
    </citation>
    <scope>NUCLEOTIDE SEQUENCE [LARGE SCALE GENOMIC DNA]</scope>
    <source>
        <strain evidence="1 2">LJC006</strain>
    </source>
</reference>
<name>A0A3N9TJI0_9VIBR</name>
<keyword evidence="2" id="KW-1185">Reference proteome</keyword>
<comment type="caution">
    <text evidence="1">The sequence shown here is derived from an EMBL/GenBank/DDBJ whole genome shotgun (WGS) entry which is preliminary data.</text>
</comment>
<accession>A0A3N9TJI0</accession>
<proteinExistence type="predicted"/>
<organism evidence="1 2">
    <name type="scientific">Vibrio viridaestus</name>
    <dbReference type="NCBI Taxonomy" id="2487322"/>
    <lineage>
        <taxon>Bacteria</taxon>
        <taxon>Pseudomonadati</taxon>
        <taxon>Pseudomonadota</taxon>
        <taxon>Gammaproteobacteria</taxon>
        <taxon>Vibrionales</taxon>
        <taxon>Vibrionaceae</taxon>
        <taxon>Vibrio</taxon>
    </lineage>
</organism>
<evidence type="ECO:0000313" key="1">
    <source>
        <dbReference type="EMBL" id="RQW64013.1"/>
    </source>
</evidence>
<dbReference type="RefSeq" id="WP_124936135.1">
    <property type="nucleotide sequence ID" value="NZ_RJVQ01000002.1"/>
</dbReference>
<dbReference type="AlphaFoldDB" id="A0A3N9TJI0"/>
<dbReference type="EMBL" id="RJVQ01000002">
    <property type="protein sequence ID" value="RQW64013.1"/>
    <property type="molecule type" value="Genomic_DNA"/>
</dbReference>
<evidence type="ECO:0000313" key="2">
    <source>
        <dbReference type="Proteomes" id="UP000281112"/>
    </source>
</evidence>
<sequence length="90" mass="10121">MKSIICPHCPSVLQPSYMVCPECGIAFDGQPKQLLDGELRVSKPWRTEVCLTFVKTENFGNGYGVSKTFKKKEITKSSIDLFLNHARTLL</sequence>
<gene>
    <name evidence="1" type="ORF">EES38_05250</name>
</gene>